<evidence type="ECO:0000256" key="2">
    <source>
        <dbReference type="ARBA" id="ARBA00010157"/>
    </source>
</evidence>
<evidence type="ECO:0000256" key="8">
    <source>
        <dbReference type="SAM" id="Phobius"/>
    </source>
</evidence>
<dbReference type="InterPro" id="IPR050545">
    <property type="entry name" value="Mycobact_MmpL"/>
</dbReference>
<reference evidence="10 11" key="1">
    <citation type="submission" date="2020-08" db="EMBL/GenBank/DDBJ databases">
        <title>Sequencing the genomes of 1000 actinobacteria strains.</title>
        <authorList>
            <person name="Klenk H.-P."/>
        </authorList>
    </citation>
    <scope>NUCLEOTIDE SEQUENCE [LARGE SCALE GENOMIC DNA]</scope>
    <source>
        <strain evidence="10 11">DSM 105783</strain>
    </source>
</reference>
<evidence type="ECO:0000256" key="1">
    <source>
        <dbReference type="ARBA" id="ARBA00004651"/>
    </source>
</evidence>
<feature type="transmembrane region" description="Helical" evidence="8">
    <location>
        <begin position="249"/>
        <end position="271"/>
    </location>
</feature>
<feature type="transmembrane region" description="Helical" evidence="8">
    <location>
        <begin position="565"/>
        <end position="586"/>
    </location>
</feature>
<dbReference type="PANTHER" id="PTHR33406">
    <property type="entry name" value="MEMBRANE PROTEIN MJ1562-RELATED"/>
    <property type="match status" value="1"/>
</dbReference>
<dbReference type="GO" id="GO:0005886">
    <property type="term" value="C:plasma membrane"/>
    <property type="evidence" value="ECO:0007669"/>
    <property type="project" value="UniProtKB-SubCell"/>
</dbReference>
<comment type="similarity">
    <text evidence="2">Belongs to the resistance-nodulation-cell division (RND) (TC 2.A.6) family. MmpL subfamily.</text>
</comment>
<dbReference type="SUPFAM" id="SSF82866">
    <property type="entry name" value="Multidrug efflux transporter AcrB transmembrane domain"/>
    <property type="match status" value="2"/>
</dbReference>
<feature type="domain" description="Membrane transport protein MMPL" evidence="9">
    <location>
        <begin position="68"/>
        <end position="383"/>
    </location>
</feature>
<feature type="transmembrane region" description="Helical" evidence="8">
    <location>
        <begin position="639"/>
        <end position="663"/>
    </location>
</feature>
<proteinExistence type="inferred from homology"/>
<feature type="region of interest" description="Disordered" evidence="7">
    <location>
        <begin position="1"/>
        <end position="20"/>
    </location>
</feature>
<comment type="caution">
    <text evidence="10">The sequence shown here is derived from an EMBL/GenBank/DDBJ whole genome shotgun (WGS) entry which is preliminary data.</text>
</comment>
<comment type="subcellular location">
    <subcellularLocation>
        <location evidence="1">Cell membrane</location>
        <topology evidence="1">Multi-pass membrane protein</topology>
    </subcellularLocation>
</comment>
<dbReference type="RefSeq" id="WP_183665202.1">
    <property type="nucleotide sequence ID" value="NZ_BAAARH010000007.1"/>
</dbReference>
<dbReference type="Gene3D" id="1.20.1640.10">
    <property type="entry name" value="Multidrug efflux transporter AcrB transmembrane domain"/>
    <property type="match status" value="2"/>
</dbReference>
<keyword evidence="6 8" id="KW-0472">Membrane</keyword>
<evidence type="ECO:0000313" key="10">
    <source>
        <dbReference type="EMBL" id="MBB5513040.1"/>
    </source>
</evidence>
<organism evidence="10 11">
    <name type="scientific">Neomicrococcus aestuarii</name>
    <dbReference type="NCBI Taxonomy" id="556325"/>
    <lineage>
        <taxon>Bacteria</taxon>
        <taxon>Bacillati</taxon>
        <taxon>Actinomycetota</taxon>
        <taxon>Actinomycetes</taxon>
        <taxon>Micrococcales</taxon>
        <taxon>Micrococcaceae</taxon>
        <taxon>Neomicrococcus</taxon>
    </lineage>
</organism>
<dbReference type="EMBL" id="JACHDR010000001">
    <property type="protein sequence ID" value="MBB5513040.1"/>
    <property type="molecule type" value="Genomic_DNA"/>
</dbReference>
<feature type="transmembrane region" description="Helical" evidence="8">
    <location>
        <begin position="384"/>
        <end position="402"/>
    </location>
</feature>
<evidence type="ECO:0000256" key="7">
    <source>
        <dbReference type="SAM" id="MobiDB-lite"/>
    </source>
</evidence>
<feature type="transmembrane region" description="Helical" evidence="8">
    <location>
        <begin position="539"/>
        <end position="558"/>
    </location>
</feature>
<dbReference type="Pfam" id="PF03176">
    <property type="entry name" value="MMPL"/>
    <property type="match status" value="2"/>
</dbReference>
<feature type="transmembrane region" description="Helical" evidence="8">
    <location>
        <begin position="292"/>
        <end position="313"/>
    </location>
</feature>
<feature type="compositionally biased region" description="Basic and acidic residues" evidence="7">
    <location>
        <begin position="1"/>
        <end position="14"/>
    </location>
</feature>
<accession>A0A7W8TVU8</accession>
<feature type="transmembrane region" description="Helical" evidence="8">
    <location>
        <begin position="30"/>
        <end position="50"/>
    </location>
</feature>
<feature type="transmembrane region" description="Helical" evidence="8">
    <location>
        <begin position="598"/>
        <end position="618"/>
    </location>
</feature>
<evidence type="ECO:0000256" key="4">
    <source>
        <dbReference type="ARBA" id="ARBA00022692"/>
    </source>
</evidence>
<evidence type="ECO:0000259" key="9">
    <source>
        <dbReference type="Pfam" id="PF03176"/>
    </source>
</evidence>
<feature type="transmembrane region" description="Helical" evidence="8">
    <location>
        <begin position="185"/>
        <end position="209"/>
    </location>
</feature>
<feature type="transmembrane region" description="Helical" evidence="8">
    <location>
        <begin position="325"/>
        <end position="348"/>
    </location>
</feature>
<evidence type="ECO:0000313" key="11">
    <source>
        <dbReference type="Proteomes" id="UP000580797"/>
    </source>
</evidence>
<evidence type="ECO:0000256" key="6">
    <source>
        <dbReference type="ARBA" id="ARBA00023136"/>
    </source>
</evidence>
<keyword evidence="3" id="KW-1003">Cell membrane</keyword>
<keyword evidence="5 8" id="KW-1133">Transmembrane helix</keyword>
<keyword evidence="4 8" id="KW-0812">Transmembrane</keyword>
<protein>
    <submittedName>
        <fullName evidence="10">RND superfamily putative drug exporter</fullName>
    </submittedName>
</protein>
<gene>
    <name evidence="10" type="ORF">HD598_001727</name>
</gene>
<dbReference type="PANTHER" id="PTHR33406:SF6">
    <property type="entry name" value="MEMBRANE PROTEIN YDGH-RELATED"/>
    <property type="match status" value="1"/>
</dbReference>
<dbReference type="Proteomes" id="UP000580797">
    <property type="component" value="Unassembled WGS sequence"/>
</dbReference>
<sequence>MTGKHELDHTKSVRGDSPQQLSTKKAYPRWLRIFIPLILVLVWFGVTGVGGPTFGKLEEVQSNDQSSFLPATAEATKALEAQEKFRTSKAIPAIIVFESESALSPADISSFMTELKDAGLVEGEPVGPIPSEDGKALQIVAPLNPAGETDEQVIEIREMAAESVPANTQAFVTGPAGFTTDLKGAFAGIDGLLLGVALLAVLVILLVVYRSVLLPFAVLFTSVAALCAAIVVVYWMAKWGWIRLDGQSQGILSILVIGAATDYSLLYVARFKEAIAHGKQRFDAALSAWKRSFEPIVASAGTVTVGLLCLLFSDLNSNKALGPIAASGIIFSVFASLTLLPAILALLGRKAFWPFFPKPLADGEDAQGLWLNIARFVRKHSRPVWIVTALVLAVGCLGITQLKAEGVPQSELVLTATDSAAGQKAIARHFDAGAGSPAFAIVGAASSSSIADKISEDDGVASVTLLAADGGPVRPGTDAHEVDGKNQLSITLKDVPDSLEAERTIVAIREAAHAIDPDALVGGTTATALDTQVTAQEDIVKIIPLVLGAILIILMLLLRSVVAPLVLILTTVLSYGAAMGVSAWVFNGLFNFPGADPAVPLFGFVFLVALGVDYNIFLMTRVREEALRVGTQDGITRGLAVTGGVITSAGVVLAATFAALGVIPIMFMVQLGFIVAFGVLLDTFVVRSFLVPALGHELGRILWWPSKLSRESKTGD</sequence>
<dbReference type="InterPro" id="IPR004869">
    <property type="entry name" value="MMPL_dom"/>
</dbReference>
<feature type="transmembrane region" description="Helical" evidence="8">
    <location>
        <begin position="216"/>
        <end position="237"/>
    </location>
</feature>
<feature type="transmembrane region" description="Helical" evidence="8">
    <location>
        <begin position="669"/>
        <end position="690"/>
    </location>
</feature>
<evidence type="ECO:0000256" key="5">
    <source>
        <dbReference type="ARBA" id="ARBA00022989"/>
    </source>
</evidence>
<name>A0A7W8TVU8_9MICC</name>
<dbReference type="AlphaFoldDB" id="A0A7W8TVU8"/>
<evidence type="ECO:0000256" key="3">
    <source>
        <dbReference type="ARBA" id="ARBA00022475"/>
    </source>
</evidence>
<feature type="domain" description="Membrane transport protein MMPL" evidence="9">
    <location>
        <begin position="420"/>
        <end position="706"/>
    </location>
</feature>